<proteinExistence type="predicted"/>
<evidence type="ECO:0000313" key="3">
    <source>
        <dbReference type="EMBL" id="ELU08907.1"/>
    </source>
</evidence>
<dbReference type="Gene3D" id="3.40.50.300">
    <property type="entry name" value="P-loop containing nucleotide triphosphate hydrolases"/>
    <property type="match status" value="1"/>
</dbReference>
<feature type="domain" description="Orc1-like AAA ATPase" evidence="1">
    <location>
        <begin position="377"/>
        <end position="509"/>
    </location>
</feature>
<organism evidence="3">
    <name type="scientific">Capitella teleta</name>
    <name type="common">Polychaete worm</name>
    <dbReference type="NCBI Taxonomy" id="283909"/>
    <lineage>
        <taxon>Eukaryota</taxon>
        <taxon>Metazoa</taxon>
        <taxon>Spiralia</taxon>
        <taxon>Lophotrochozoa</taxon>
        <taxon>Annelida</taxon>
        <taxon>Polychaeta</taxon>
        <taxon>Sedentaria</taxon>
        <taxon>Scolecida</taxon>
        <taxon>Capitellidae</taxon>
        <taxon>Capitella</taxon>
    </lineage>
</organism>
<dbReference type="EMBL" id="KB298688">
    <property type="protein sequence ID" value="ELU08907.1"/>
    <property type="molecule type" value="Genomic_DNA"/>
</dbReference>
<dbReference type="PANTHER" id="PTHR19871">
    <property type="entry name" value="BETA TRANSDUCIN-RELATED PROTEIN"/>
    <property type="match status" value="1"/>
</dbReference>
<dbReference type="Pfam" id="PF13271">
    <property type="entry name" value="DUF4062"/>
    <property type="match status" value="1"/>
</dbReference>
<evidence type="ECO:0000313" key="5">
    <source>
        <dbReference type="Proteomes" id="UP000014760"/>
    </source>
</evidence>
<dbReference type="Proteomes" id="UP000014760">
    <property type="component" value="Unassembled WGS sequence"/>
</dbReference>
<reference evidence="4" key="3">
    <citation type="submission" date="2015-06" db="UniProtKB">
        <authorList>
            <consortium name="EnsemblMetazoa"/>
        </authorList>
    </citation>
    <scope>IDENTIFICATION</scope>
</reference>
<gene>
    <name evidence="3" type="ORF">CAPTEDRAFT_127243</name>
</gene>
<name>R7UY80_CAPTE</name>
<dbReference type="InterPro" id="IPR041664">
    <property type="entry name" value="AAA_16"/>
</dbReference>
<evidence type="ECO:0000259" key="2">
    <source>
        <dbReference type="Pfam" id="PF13271"/>
    </source>
</evidence>
<evidence type="ECO:0000259" key="1">
    <source>
        <dbReference type="Pfam" id="PF13191"/>
    </source>
</evidence>
<dbReference type="HOGENOM" id="CLU_028517_0_0_1"/>
<reference evidence="3 5" key="2">
    <citation type="journal article" date="2013" name="Nature">
        <title>Insights into bilaterian evolution from three spiralian genomes.</title>
        <authorList>
            <person name="Simakov O."/>
            <person name="Marletaz F."/>
            <person name="Cho S.J."/>
            <person name="Edsinger-Gonzales E."/>
            <person name="Havlak P."/>
            <person name="Hellsten U."/>
            <person name="Kuo D.H."/>
            <person name="Larsson T."/>
            <person name="Lv J."/>
            <person name="Arendt D."/>
            <person name="Savage R."/>
            <person name="Osoegawa K."/>
            <person name="de Jong P."/>
            <person name="Grimwood J."/>
            <person name="Chapman J.A."/>
            <person name="Shapiro H."/>
            <person name="Aerts A."/>
            <person name="Otillar R.P."/>
            <person name="Terry A.Y."/>
            <person name="Boore J.L."/>
            <person name="Grigoriev I.V."/>
            <person name="Lindberg D.R."/>
            <person name="Seaver E.C."/>
            <person name="Weisblat D.A."/>
            <person name="Putnam N.H."/>
            <person name="Rokhsar D.S."/>
        </authorList>
    </citation>
    <scope>NUCLEOTIDE SEQUENCE</scope>
    <source>
        <strain evidence="3 5">I ESC-2004</strain>
    </source>
</reference>
<dbReference type="EnsemblMetazoa" id="CapteT127243">
    <property type="protein sequence ID" value="CapteP127243"/>
    <property type="gene ID" value="CapteG127243"/>
</dbReference>
<evidence type="ECO:0000313" key="4">
    <source>
        <dbReference type="EnsemblMetazoa" id="CapteP127243"/>
    </source>
</evidence>
<reference evidence="5" key="1">
    <citation type="submission" date="2012-12" db="EMBL/GenBank/DDBJ databases">
        <authorList>
            <person name="Hellsten U."/>
            <person name="Grimwood J."/>
            <person name="Chapman J.A."/>
            <person name="Shapiro H."/>
            <person name="Aerts A."/>
            <person name="Otillar R.P."/>
            <person name="Terry A.Y."/>
            <person name="Boore J.L."/>
            <person name="Simakov O."/>
            <person name="Marletaz F."/>
            <person name="Cho S.-J."/>
            <person name="Edsinger-Gonzales E."/>
            <person name="Havlak P."/>
            <person name="Kuo D.-H."/>
            <person name="Larsson T."/>
            <person name="Lv J."/>
            <person name="Arendt D."/>
            <person name="Savage R."/>
            <person name="Osoegawa K."/>
            <person name="de Jong P."/>
            <person name="Lindberg D.R."/>
            <person name="Seaver E.C."/>
            <person name="Weisblat D.A."/>
            <person name="Putnam N.H."/>
            <person name="Grigoriev I.V."/>
            <person name="Rokhsar D.S."/>
        </authorList>
    </citation>
    <scope>NUCLEOTIDE SEQUENCE</scope>
    <source>
        <strain evidence="5">I ESC-2004</strain>
    </source>
</reference>
<dbReference type="InterPro" id="IPR027417">
    <property type="entry name" value="P-loop_NTPase"/>
</dbReference>
<dbReference type="SUPFAM" id="SSF52540">
    <property type="entry name" value="P-loop containing nucleoside triphosphate hydrolases"/>
    <property type="match status" value="1"/>
</dbReference>
<dbReference type="Pfam" id="PF13191">
    <property type="entry name" value="AAA_16"/>
    <property type="match status" value="1"/>
</dbReference>
<keyword evidence="5" id="KW-1185">Reference proteome</keyword>
<dbReference type="EMBL" id="AMQN01001036">
    <property type="status" value="NOT_ANNOTATED_CDS"/>
    <property type="molecule type" value="Genomic_DNA"/>
</dbReference>
<dbReference type="OrthoDB" id="2325716at2759"/>
<dbReference type="PANTHER" id="PTHR19871:SF14">
    <property type="entry name" value="DUF4062 DOMAIN-CONTAINING PROTEIN"/>
    <property type="match status" value="1"/>
</dbReference>
<feature type="domain" description="DUF4062" evidence="2">
    <location>
        <begin position="23"/>
        <end position="114"/>
    </location>
</feature>
<sequence length="524" mass="60393">MSKVIQGNCPIDGLPALNKKAVRIFVSSTFTDTKEERNVLMEKVYPTISKFCRDKYGLEFQVVDMRWGVPEHATENHSTTDLCLSEVRKCQELSVGPNFVVFLGNKYGYRPMPSKIPEEEFQILKHVAQEVKHEKWKTIEGWYTLDENASPKEYVLLPISKKLPDFSNPDNPEKRKEAQNTWNTLSVDITRTLRDVAMEAEKRQKISNLQKHKYFMSVTENEIQHGIFQSSTEAEHTCLCILRNISDIKEHLTERKAPKFIDTIACDVDAEAEDYLQELATHKLSQNLPEANLSKFEIEWKISGGNVTREKTEKQINSHLMKEHHKYLERICEEFTRKILKLIDHGGKEVQVSYDRLNTEVLQHLHFAKLRCEVFEGRDAELNAVKKYLNSNMTVPMTFYGQSGCGKTSVIANVYHKLNQWTANAKGESKTIYCILRFLGTTPSSSNLQDLLESVCEQLCSLFRKPWSQPERLSDLISAFHQMLGCASRKKPLLLLFDSIDQLSPASNAYMMEWLPEKLPNYVK</sequence>
<evidence type="ECO:0008006" key="6">
    <source>
        <dbReference type="Google" id="ProtNLM"/>
    </source>
</evidence>
<dbReference type="InterPro" id="IPR052752">
    <property type="entry name" value="NACHT-WD_repeat"/>
</dbReference>
<accession>R7UY80</accession>
<dbReference type="InterPro" id="IPR025139">
    <property type="entry name" value="DUF4062"/>
</dbReference>
<dbReference type="OMA" id="NEDHEDY"/>
<feature type="non-terminal residue" evidence="3">
    <location>
        <position position="524"/>
    </location>
</feature>
<dbReference type="AlphaFoldDB" id="R7UY80"/>
<protein>
    <recommendedName>
        <fullName evidence="6">DUF4062 domain-containing protein</fullName>
    </recommendedName>
</protein>
<dbReference type="STRING" id="283909.R7UY80"/>